<dbReference type="EMBL" id="JAEAOA010000138">
    <property type="protein sequence ID" value="KAK3605463.1"/>
    <property type="molecule type" value="Genomic_DNA"/>
</dbReference>
<accession>A0AAE0T8P1</accession>
<dbReference type="Proteomes" id="UP001195483">
    <property type="component" value="Unassembled WGS sequence"/>
</dbReference>
<keyword evidence="1" id="KW-1133">Transmembrane helix</keyword>
<evidence type="ECO:0000313" key="3">
    <source>
        <dbReference type="Proteomes" id="UP001195483"/>
    </source>
</evidence>
<reference evidence="2" key="2">
    <citation type="journal article" date="2021" name="Genome Biol. Evol.">
        <title>Developing a high-quality reference genome for a parasitic bivalve with doubly uniparental inheritance (Bivalvia: Unionida).</title>
        <authorList>
            <person name="Smith C.H."/>
        </authorList>
    </citation>
    <scope>NUCLEOTIDE SEQUENCE</scope>
    <source>
        <strain evidence="2">CHS0354</strain>
        <tissue evidence="2">Mantle</tissue>
    </source>
</reference>
<protein>
    <submittedName>
        <fullName evidence="2">Uncharacterized protein</fullName>
    </submittedName>
</protein>
<comment type="caution">
    <text evidence="2">The sequence shown here is derived from an EMBL/GenBank/DDBJ whole genome shotgun (WGS) entry which is preliminary data.</text>
</comment>
<proteinExistence type="predicted"/>
<sequence length="122" mass="13996">MGIISKVYECLTSVFTTKLSVLPIRTGTVVEAGLKIVLLQAVQSHRPTYMSKNRPDTSGAGLLVCLKIVPLQAVLAYRYVNKSSRYKWYLRTCRSYKRYRAADMSKDKGYNRRKITRLKDDI</sequence>
<keyword evidence="1" id="KW-0812">Transmembrane</keyword>
<keyword evidence="3" id="KW-1185">Reference proteome</keyword>
<evidence type="ECO:0000313" key="2">
    <source>
        <dbReference type="EMBL" id="KAK3605463.1"/>
    </source>
</evidence>
<feature type="transmembrane region" description="Helical" evidence="1">
    <location>
        <begin position="60"/>
        <end position="80"/>
    </location>
</feature>
<organism evidence="2 3">
    <name type="scientific">Potamilus streckersoni</name>
    <dbReference type="NCBI Taxonomy" id="2493646"/>
    <lineage>
        <taxon>Eukaryota</taxon>
        <taxon>Metazoa</taxon>
        <taxon>Spiralia</taxon>
        <taxon>Lophotrochozoa</taxon>
        <taxon>Mollusca</taxon>
        <taxon>Bivalvia</taxon>
        <taxon>Autobranchia</taxon>
        <taxon>Heteroconchia</taxon>
        <taxon>Palaeoheterodonta</taxon>
        <taxon>Unionida</taxon>
        <taxon>Unionoidea</taxon>
        <taxon>Unionidae</taxon>
        <taxon>Ambleminae</taxon>
        <taxon>Lampsilini</taxon>
        <taxon>Potamilus</taxon>
    </lineage>
</organism>
<name>A0AAE0T8P1_9BIVA</name>
<dbReference type="AlphaFoldDB" id="A0AAE0T8P1"/>
<reference evidence="2" key="3">
    <citation type="submission" date="2023-05" db="EMBL/GenBank/DDBJ databases">
        <authorList>
            <person name="Smith C.H."/>
        </authorList>
    </citation>
    <scope>NUCLEOTIDE SEQUENCE</scope>
    <source>
        <strain evidence="2">CHS0354</strain>
        <tissue evidence="2">Mantle</tissue>
    </source>
</reference>
<reference evidence="2" key="1">
    <citation type="journal article" date="2021" name="Genome Biol. Evol.">
        <title>A High-Quality Reference Genome for a Parasitic Bivalve with Doubly Uniparental Inheritance (Bivalvia: Unionida).</title>
        <authorList>
            <person name="Smith C.H."/>
        </authorList>
    </citation>
    <scope>NUCLEOTIDE SEQUENCE</scope>
    <source>
        <strain evidence="2">CHS0354</strain>
    </source>
</reference>
<keyword evidence="1" id="KW-0472">Membrane</keyword>
<gene>
    <name evidence="2" type="ORF">CHS0354_001440</name>
</gene>
<evidence type="ECO:0000256" key="1">
    <source>
        <dbReference type="SAM" id="Phobius"/>
    </source>
</evidence>